<gene>
    <name evidence="4" type="ORF">EC501_02210</name>
</gene>
<comment type="caution">
    <text evidence="4">The sequence shown here is derived from an EMBL/GenBank/DDBJ whole genome shotgun (WGS) entry which is preliminary data.</text>
</comment>
<proteinExistence type="predicted"/>
<dbReference type="GO" id="GO:0016747">
    <property type="term" value="F:acyltransferase activity, transferring groups other than amino-acyl groups"/>
    <property type="evidence" value="ECO:0007669"/>
    <property type="project" value="InterPro"/>
</dbReference>
<evidence type="ECO:0000313" key="5">
    <source>
        <dbReference type="Proteomes" id="UP000279909"/>
    </source>
</evidence>
<evidence type="ECO:0000256" key="1">
    <source>
        <dbReference type="ARBA" id="ARBA00022679"/>
    </source>
</evidence>
<reference evidence="4 5" key="1">
    <citation type="journal article" date="2014" name="Int. J. Syst. Evol. Microbiol.">
        <title>Lysinibacillus halotolerans sp. nov., isolated from saline-alkaline soil.</title>
        <authorList>
            <person name="Kong D."/>
            <person name="Wang Y."/>
            <person name="Zhao B."/>
            <person name="Li Y."/>
            <person name="Song J."/>
            <person name="Zhai Y."/>
            <person name="Zhang C."/>
            <person name="Wang H."/>
            <person name="Chen X."/>
            <person name="Zhao B."/>
            <person name="Ruan Z."/>
        </authorList>
    </citation>
    <scope>NUCLEOTIDE SEQUENCE [LARGE SCALE GENOMIC DNA]</scope>
    <source>
        <strain evidence="4 5">MCCC 1A12703</strain>
    </source>
</reference>
<dbReference type="PROSITE" id="PS51186">
    <property type="entry name" value="GNAT"/>
    <property type="match status" value="1"/>
</dbReference>
<dbReference type="EMBL" id="RHLQ01000003">
    <property type="protein sequence ID" value="RND01092.1"/>
    <property type="molecule type" value="Genomic_DNA"/>
</dbReference>
<name>A0A3M8HF89_9BACI</name>
<dbReference type="InterPro" id="IPR016181">
    <property type="entry name" value="Acyl_CoA_acyltransferase"/>
</dbReference>
<keyword evidence="2" id="KW-0012">Acyltransferase</keyword>
<keyword evidence="5" id="KW-1185">Reference proteome</keyword>
<sequence length="162" mass="18164">MAVEIRTMVKEDWEDVKNIYLAGIATGNATFEVTAPSYEKWDSTHHPTCRFVAVEGNECLGWVSLSQVSNRSCYAGIGEDSIYIAPTAKGKGIGTMLLNKLIEESEKLGYWTLQTSIFPENKASLHLHEKAGFRVVGIREKIGKLNGVWRDVVFLERRSNKI</sequence>
<dbReference type="PANTHER" id="PTHR43072">
    <property type="entry name" value="N-ACETYLTRANSFERASE"/>
    <property type="match status" value="1"/>
</dbReference>
<organism evidence="4 5">
    <name type="scientific">Lysinibacillus halotolerans</name>
    <dbReference type="NCBI Taxonomy" id="1368476"/>
    <lineage>
        <taxon>Bacteria</taxon>
        <taxon>Bacillati</taxon>
        <taxon>Bacillota</taxon>
        <taxon>Bacilli</taxon>
        <taxon>Bacillales</taxon>
        <taxon>Bacillaceae</taxon>
        <taxon>Lysinibacillus</taxon>
    </lineage>
</organism>
<keyword evidence="1 4" id="KW-0808">Transferase</keyword>
<evidence type="ECO:0000256" key="2">
    <source>
        <dbReference type="ARBA" id="ARBA00023315"/>
    </source>
</evidence>
<dbReference type="CDD" id="cd04301">
    <property type="entry name" value="NAT_SF"/>
    <property type="match status" value="1"/>
</dbReference>
<dbReference type="OrthoDB" id="9798006at2"/>
<protein>
    <submittedName>
        <fullName evidence="4">N-acetyltransferase</fullName>
    </submittedName>
</protein>
<dbReference type="SUPFAM" id="SSF55729">
    <property type="entry name" value="Acyl-CoA N-acyltransferases (Nat)"/>
    <property type="match status" value="1"/>
</dbReference>
<dbReference type="Gene3D" id="3.40.630.30">
    <property type="match status" value="1"/>
</dbReference>
<feature type="domain" description="N-acetyltransferase" evidence="3">
    <location>
        <begin position="3"/>
        <end position="156"/>
    </location>
</feature>
<dbReference type="AlphaFoldDB" id="A0A3M8HF89"/>
<evidence type="ECO:0000313" key="4">
    <source>
        <dbReference type="EMBL" id="RND01092.1"/>
    </source>
</evidence>
<dbReference type="InterPro" id="IPR000182">
    <property type="entry name" value="GNAT_dom"/>
</dbReference>
<dbReference type="Proteomes" id="UP000279909">
    <property type="component" value="Unassembled WGS sequence"/>
</dbReference>
<evidence type="ECO:0000259" key="3">
    <source>
        <dbReference type="PROSITE" id="PS51186"/>
    </source>
</evidence>
<dbReference type="Pfam" id="PF00583">
    <property type="entry name" value="Acetyltransf_1"/>
    <property type="match status" value="1"/>
</dbReference>
<dbReference type="RefSeq" id="WP_122970660.1">
    <property type="nucleotide sequence ID" value="NZ_RHLQ01000003.1"/>
</dbReference>
<accession>A0A3M8HF89</accession>
<dbReference type="PANTHER" id="PTHR43072:SF23">
    <property type="entry name" value="UPF0039 PROTEIN C11D3.02C"/>
    <property type="match status" value="1"/>
</dbReference>